<protein>
    <recommendedName>
        <fullName evidence="3">Fur-regulated basic protein B</fullName>
    </recommendedName>
</protein>
<sequence length="49" mass="5876">MSQKISNDKNLLDKLNPNQRKELEKLKQEALNEPPSFFEYIEVKIEEKK</sequence>
<proteinExistence type="predicted"/>
<comment type="caution">
    <text evidence="1">The sequence shown here is derived from an EMBL/GenBank/DDBJ whole genome shotgun (WGS) entry which is preliminary data.</text>
</comment>
<keyword evidence="2" id="KW-1185">Reference proteome</keyword>
<name>A0ABU8FMS2_9BACI</name>
<organism evidence="1 2">
    <name type="scientific">Bacillus bruguierae</name>
    <dbReference type="NCBI Taxonomy" id="3127667"/>
    <lineage>
        <taxon>Bacteria</taxon>
        <taxon>Bacillati</taxon>
        <taxon>Bacillota</taxon>
        <taxon>Bacilli</taxon>
        <taxon>Bacillales</taxon>
        <taxon>Bacillaceae</taxon>
        <taxon>Bacillus</taxon>
    </lineage>
</organism>
<reference evidence="1 2" key="1">
    <citation type="submission" date="2024-01" db="EMBL/GenBank/DDBJ databases">
        <title>Seven novel Bacillus-like species.</title>
        <authorList>
            <person name="Liu G."/>
        </authorList>
    </citation>
    <scope>NUCLEOTIDE SEQUENCE [LARGE SCALE GENOMIC DNA]</scope>
    <source>
        <strain evidence="1 2">FJAT-51639</strain>
    </source>
</reference>
<dbReference type="EMBL" id="JBAWSX010000020">
    <property type="protein sequence ID" value="MEI4803977.1"/>
    <property type="molecule type" value="Genomic_DNA"/>
</dbReference>
<dbReference type="RefSeq" id="WP_170857772.1">
    <property type="nucleotide sequence ID" value="NZ_JBAWSX010000020.1"/>
</dbReference>
<dbReference type="Proteomes" id="UP001372526">
    <property type="component" value="Unassembled WGS sequence"/>
</dbReference>
<evidence type="ECO:0000313" key="2">
    <source>
        <dbReference type="Proteomes" id="UP001372526"/>
    </source>
</evidence>
<accession>A0ABU8FMS2</accession>
<evidence type="ECO:0000313" key="1">
    <source>
        <dbReference type="EMBL" id="MEI4803977.1"/>
    </source>
</evidence>
<gene>
    <name evidence="1" type="ORF">WAZ07_22695</name>
</gene>
<evidence type="ECO:0008006" key="3">
    <source>
        <dbReference type="Google" id="ProtNLM"/>
    </source>
</evidence>